<evidence type="ECO:0000256" key="6">
    <source>
        <dbReference type="SAM" id="SignalP"/>
    </source>
</evidence>
<feature type="signal peptide" evidence="6">
    <location>
        <begin position="1"/>
        <end position="21"/>
    </location>
</feature>
<feature type="domain" description="C1q" evidence="7">
    <location>
        <begin position="131"/>
        <end position="266"/>
    </location>
</feature>
<dbReference type="Pfam" id="PF00386">
    <property type="entry name" value="C1q"/>
    <property type="match status" value="1"/>
</dbReference>
<dbReference type="OrthoDB" id="8044756at2759"/>
<evidence type="ECO:0000256" key="4">
    <source>
        <dbReference type="ARBA" id="ARBA00023119"/>
    </source>
</evidence>
<feature type="chain" id="PRO_5034494194" evidence="6">
    <location>
        <begin position="22"/>
        <end position="266"/>
    </location>
</feature>
<organism evidence="8 9">
    <name type="scientific">Acanthaster planci</name>
    <name type="common">Crown-of-thorns starfish</name>
    <dbReference type="NCBI Taxonomy" id="133434"/>
    <lineage>
        <taxon>Eukaryota</taxon>
        <taxon>Metazoa</taxon>
        <taxon>Echinodermata</taxon>
        <taxon>Eleutherozoa</taxon>
        <taxon>Asterozoa</taxon>
        <taxon>Asteroidea</taxon>
        <taxon>Valvatacea</taxon>
        <taxon>Valvatida</taxon>
        <taxon>Acanthasteridae</taxon>
        <taxon>Acanthaster</taxon>
    </lineage>
</organism>
<evidence type="ECO:0000256" key="3">
    <source>
        <dbReference type="ARBA" id="ARBA00022729"/>
    </source>
</evidence>
<dbReference type="SUPFAM" id="SSF49842">
    <property type="entry name" value="TNF-like"/>
    <property type="match status" value="1"/>
</dbReference>
<dbReference type="InterPro" id="IPR008160">
    <property type="entry name" value="Collagen"/>
</dbReference>
<evidence type="ECO:0000256" key="1">
    <source>
        <dbReference type="ARBA" id="ARBA00004613"/>
    </source>
</evidence>
<dbReference type="InterPro" id="IPR050392">
    <property type="entry name" value="Collagen/C1q_domain"/>
</dbReference>
<dbReference type="GeneID" id="110973230"/>
<dbReference type="RefSeq" id="XP_022079587.1">
    <property type="nucleotide sequence ID" value="XM_022223895.1"/>
</dbReference>
<evidence type="ECO:0000313" key="8">
    <source>
        <dbReference type="Proteomes" id="UP000694845"/>
    </source>
</evidence>
<dbReference type="PRINTS" id="PR00007">
    <property type="entry name" value="COMPLEMNTC1Q"/>
</dbReference>
<name>A0A8B7XHK0_ACAPL</name>
<evidence type="ECO:0000313" key="9">
    <source>
        <dbReference type="RefSeq" id="XP_022079587.1"/>
    </source>
</evidence>
<dbReference type="PANTHER" id="PTHR15427:SF52">
    <property type="entry name" value="C1Q DOMAIN-CONTAINING PROTEIN"/>
    <property type="match status" value="1"/>
</dbReference>
<sequence length="266" mass="27238">MILAATLSLFLLCGWIAACNTQPSSESSTTSSTPGSCYGACYQGPAGVAGVPGVPGLPGSNGVQGPTGPTGEPGIGLRGPKGEKGDPGAKGDRGETGVGLKGVVGSPGVAGEMGQKGEKGEPGETSTVTQALQSVVAFTAFLTSDVSRDSGDVVVFPYVETNIGGGYDSQSGVFTCSVPGLYFFSVTLMTESNTNPRVDAFLKRNSDNIFQIHDEHDNHHHQPSNSAVIQLVIGDTVKIETSVAGISMHGSSYHPSSFSGFLIHQM</sequence>
<evidence type="ECO:0000256" key="5">
    <source>
        <dbReference type="SAM" id="MobiDB-lite"/>
    </source>
</evidence>
<protein>
    <submittedName>
        <fullName evidence="9">Collagen alpha-1(X) chain-like</fullName>
    </submittedName>
</protein>
<dbReference type="InterPro" id="IPR001073">
    <property type="entry name" value="C1q_dom"/>
</dbReference>
<dbReference type="OMA" id="VVGSAYW"/>
<gene>
    <name evidence="9" type="primary">LOC110973230</name>
</gene>
<dbReference type="Pfam" id="PF01391">
    <property type="entry name" value="Collagen"/>
    <property type="match status" value="1"/>
</dbReference>
<dbReference type="AlphaFoldDB" id="A0A8B7XHK0"/>
<dbReference type="SMART" id="SM00110">
    <property type="entry name" value="C1Q"/>
    <property type="match status" value="1"/>
</dbReference>
<dbReference type="GO" id="GO:0005576">
    <property type="term" value="C:extracellular region"/>
    <property type="evidence" value="ECO:0007669"/>
    <property type="project" value="UniProtKB-SubCell"/>
</dbReference>
<keyword evidence="8" id="KW-1185">Reference proteome</keyword>
<feature type="compositionally biased region" description="Low complexity" evidence="5">
    <location>
        <begin position="53"/>
        <end position="70"/>
    </location>
</feature>
<proteinExistence type="predicted"/>
<dbReference type="InterPro" id="IPR008983">
    <property type="entry name" value="Tumour_necrosis_fac-like_dom"/>
</dbReference>
<feature type="region of interest" description="Disordered" evidence="5">
    <location>
        <begin position="53"/>
        <end position="124"/>
    </location>
</feature>
<dbReference type="PROSITE" id="PS50871">
    <property type="entry name" value="C1Q"/>
    <property type="match status" value="1"/>
</dbReference>
<keyword evidence="4" id="KW-0176">Collagen</keyword>
<dbReference type="KEGG" id="aplc:110973230"/>
<keyword evidence="3 6" id="KW-0732">Signal</keyword>
<evidence type="ECO:0000256" key="2">
    <source>
        <dbReference type="ARBA" id="ARBA00022525"/>
    </source>
</evidence>
<dbReference type="Gene3D" id="2.60.120.40">
    <property type="match status" value="1"/>
</dbReference>
<accession>A0A8B7XHK0</accession>
<comment type="subcellular location">
    <subcellularLocation>
        <location evidence="1">Secreted</location>
    </subcellularLocation>
</comment>
<dbReference type="PANTHER" id="PTHR15427">
    <property type="entry name" value="EMILIN ELASTIN MICROFIBRIL INTERFACE-LOCATED PROTEIN ELASTIN MICROFIBRIL INTERFACER"/>
    <property type="match status" value="1"/>
</dbReference>
<reference evidence="9" key="1">
    <citation type="submission" date="2025-08" db="UniProtKB">
        <authorList>
            <consortium name="RefSeq"/>
        </authorList>
    </citation>
    <scope>IDENTIFICATION</scope>
</reference>
<evidence type="ECO:0000259" key="7">
    <source>
        <dbReference type="PROSITE" id="PS50871"/>
    </source>
</evidence>
<dbReference type="Proteomes" id="UP000694845">
    <property type="component" value="Unplaced"/>
</dbReference>
<feature type="compositionally biased region" description="Basic and acidic residues" evidence="5">
    <location>
        <begin position="80"/>
        <end position="95"/>
    </location>
</feature>
<keyword evidence="2" id="KW-0964">Secreted</keyword>